<dbReference type="InterPro" id="IPR011009">
    <property type="entry name" value="Kinase-like_dom_sf"/>
</dbReference>
<dbReference type="PANTHER" id="PTHR21310:SF15">
    <property type="entry name" value="AMINOGLYCOSIDE PHOSPHOTRANSFERASE DOMAIN-CONTAINING PROTEIN"/>
    <property type="match status" value="1"/>
</dbReference>
<dbReference type="PANTHER" id="PTHR21310">
    <property type="entry name" value="AMINOGLYCOSIDE PHOSPHOTRANSFERASE-RELATED-RELATED"/>
    <property type="match status" value="1"/>
</dbReference>
<accession>A0AA40CCN1</accession>
<dbReference type="InterPro" id="IPR051678">
    <property type="entry name" value="AGP_Transferase"/>
</dbReference>
<feature type="domain" description="Aminoglycoside phosphotransferase" evidence="1">
    <location>
        <begin position="50"/>
        <end position="277"/>
    </location>
</feature>
<gene>
    <name evidence="2" type="ORF">B0T14DRAFT_550025</name>
</gene>
<keyword evidence="3" id="KW-1185">Reference proteome</keyword>
<evidence type="ECO:0000313" key="3">
    <source>
        <dbReference type="Proteomes" id="UP001175000"/>
    </source>
</evidence>
<protein>
    <recommendedName>
        <fullName evidence="1">Aminoglycoside phosphotransferase domain-containing protein</fullName>
    </recommendedName>
</protein>
<evidence type="ECO:0000259" key="1">
    <source>
        <dbReference type="Pfam" id="PF01636"/>
    </source>
</evidence>
<name>A0AA40CCN1_9PEZI</name>
<dbReference type="EMBL" id="JAULSU010000001">
    <property type="protein sequence ID" value="KAK0632513.1"/>
    <property type="molecule type" value="Genomic_DNA"/>
</dbReference>
<organism evidence="2 3">
    <name type="scientific">Immersiella caudata</name>
    <dbReference type="NCBI Taxonomy" id="314043"/>
    <lineage>
        <taxon>Eukaryota</taxon>
        <taxon>Fungi</taxon>
        <taxon>Dikarya</taxon>
        <taxon>Ascomycota</taxon>
        <taxon>Pezizomycotina</taxon>
        <taxon>Sordariomycetes</taxon>
        <taxon>Sordariomycetidae</taxon>
        <taxon>Sordariales</taxon>
        <taxon>Lasiosphaeriaceae</taxon>
        <taxon>Immersiella</taxon>
    </lineage>
</organism>
<dbReference type="InterPro" id="IPR002575">
    <property type="entry name" value="Aminoglycoside_PTrfase"/>
</dbReference>
<dbReference type="Proteomes" id="UP001175000">
    <property type="component" value="Unassembled WGS sequence"/>
</dbReference>
<evidence type="ECO:0000313" key="2">
    <source>
        <dbReference type="EMBL" id="KAK0632513.1"/>
    </source>
</evidence>
<comment type="caution">
    <text evidence="2">The sequence shown here is derived from an EMBL/GenBank/DDBJ whole genome shotgun (WGS) entry which is preliminary data.</text>
</comment>
<sequence length="279" mass="31626">MDSFPPTAEQIEEGLFQAFIDSINPNDICKLASRHNSSKTCRIFRDPVNGSYDVSYFVEFEDGTKWVVRIPLEPYICNVWDKVQSEVATVRYLQTNTTIPVPYIHAFGRGGAVGEKNPTGHAYIIQSYIPGQSLDIFAFRWMDTTQKQNFYSQLVDIFAQLRQQELPSAGSLMPDPEGGTIPLVGPTLSIQLHELQLRNCEFSIQPARFASATNFASHQYCLLHENYKLPTYKLSRKEAGLEIFGLQNLKTRLSGYIDDRLPFVLTHTDLHPSNIIVCQ</sequence>
<dbReference type="AlphaFoldDB" id="A0AA40CCN1"/>
<dbReference type="SUPFAM" id="SSF56112">
    <property type="entry name" value="Protein kinase-like (PK-like)"/>
    <property type="match status" value="1"/>
</dbReference>
<dbReference type="Pfam" id="PF01636">
    <property type="entry name" value="APH"/>
    <property type="match status" value="1"/>
</dbReference>
<reference evidence="2" key="1">
    <citation type="submission" date="2023-06" db="EMBL/GenBank/DDBJ databases">
        <title>Genome-scale phylogeny and comparative genomics of the fungal order Sordariales.</title>
        <authorList>
            <consortium name="Lawrence Berkeley National Laboratory"/>
            <person name="Hensen N."/>
            <person name="Bonometti L."/>
            <person name="Westerberg I."/>
            <person name="Brannstrom I.O."/>
            <person name="Guillou S."/>
            <person name="Cros-Aarteil S."/>
            <person name="Calhoun S."/>
            <person name="Haridas S."/>
            <person name="Kuo A."/>
            <person name="Mondo S."/>
            <person name="Pangilinan J."/>
            <person name="Riley R."/>
            <person name="Labutti K."/>
            <person name="Andreopoulos B."/>
            <person name="Lipzen A."/>
            <person name="Chen C."/>
            <person name="Yanf M."/>
            <person name="Daum C."/>
            <person name="Ng V."/>
            <person name="Clum A."/>
            <person name="Steindorff A."/>
            <person name="Ohm R."/>
            <person name="Martin F."/>
            <person name="Silar P."/>
            <person name="Natvig D."/>
            <person name="Lalanne C."/>
            <person name="Gautier V."/>
            <person name="Ament-Velasquez S.L."/>
            <person name="Kruys A."/>
            <person name="Hutchinson M.I."/>
            <person name="Powell A.J."/>
            <person name="Barry K."/>
            <person name="Miller A.N."/>
            <person name="Grigoriev I.V."/>
            <person name="Debuchy R."/>
            <person name="Gladieux P."/>
            <person name="Thoren M.H."/>
            <person name="Johannesson H."/>
        </authorList>
    </citation>
    <scope>NUCLEOTIDE SEQUENCE</scope>
    <source>
        <strain evidence="2">CBS 606.72</strain>
    </source>
</reference>
<proteinExistence type="predicted"/>